<gene>
    <name evidence="7" type="ORF">CP977_27305</name>
    <name evidence="6" type="ORF">GCM10010497_54060</name>
</gene>
<dbReference type="PANTHER" id="PTHR44688">
    <property type="entry name" value="DNA-BINDING TRANSCRIPTIONAL ACTIVATOR DEVR_DOSR"/>
    <property type="match status" value="1"/>
</dbReference>
<dbReference type="PRINTS" id="PR00038">
    <property type="entry name" value="HTHLUXR"/>
</dbReference>
<evidence type="ECO:0000313" key="8">
    <source>
        <dbReference type="Proteomes" id="UP000326029"/>
    </source>
</evidence>
<evidence type="ECO:0000313" key="7">
    <source>
        <dbReference type="EMBL" id="QEV35422.1"/>
    </source>
</evidence>
<dbReference type="Proteomes" id="UP000326029">
    <property type="component" value="Chromosome"/>
</dbReference>
<feature type="compositionally biased region" description="Basic and acidic residues" evidence="4">
    <location>
        <begin position="34"/>
        <end position="78"/>
    </location>
</feature>
<keyword evidence="8" id="KW-1185">Reference proteome</keyword>
<dbReference type="GO" id="GO:0003677">
    <property type="term" value="F:DNA binding"/>
    <property type="evidence" value="ECO:0007669"/>
    <property type="project" value="UniProtKB-KW"/>
</dbReference>
<dbReference type="GO" id="GO:0006355">
    <property type="term" value="P:regulation of DNA-templated transcription"/>
    <property type="evidence" value="ECO:0007669"/>
    <property type="project" value="InterPro"/>
</dbReference>
<sequence>MLTKRVTVTVHASDPLSRAGLISHLRHQPSLDVLPERTEGERAGEERGDGERAGRGRTEGERTDRERAEGERVERERDSPAVAVMLADRIDESTTAELRRLLRGRDQRVVLVAGELREPDLLSVVEYGVRAIIWRHQATEQRLLSAVHSAARGEGELPPDLVSRLLNQVGRLRRATAAGATAGGTAPLFGMAPREVDVLRLLAEGLDTRQISERLAYSERTVKNILHALMTRLQLTNRAHAVAYALREGYI</sequence>
<dbReference type="Proteomes" id="UP000642014">
    <property type="component" value="Unassembled WGS sequence"/>
</dbReference>
<evidence type="ECO:0000256" key="1">
    <source>
        <dbReference type="ARBA" id="ARBA00023015"/>
    </source>
</evidence>
<dbReference type="GeneID" id="95457474"/>
<dbReference type="InterPro" id="IPR016032">
    <property type="entry name" value="Sig_transdc_resp-reg_C-effctor"/>
</dbReference>
<dbReference type="Gene3D" id="3.40.50.2300">
    <property type="match status" value="1"/>
</dbReference>
<keyword evidence="2 7" id="KW-0238">DNA-binding</keyword>
<keyword evidence="3" id="KW-0804">Transcription</keyword>
<dbReference type="EMBL" id="CP023693">
    <property type="protein sequence ID" value="QEV35422.1"/>
    <property type="molecule type" value="Genomic_DNA"/>
</dbReference>
<dbReference type="RefSeq" id="WP_152370982.1">
    <property type="nucleotide sequence ID" value="NZ_BMSJ01000011.1"/>
</dbReference>
<evidence type="ECO:0000259" key="5">
    <source>
        <dbReference type="PROSITE" id="PS50043"/>
    </source>
</evidence>
<evidence type="ECO:0000256" key="3">
    <source>
        <dbReference type="ARBA" id="ARBA00023163"/>
    </source>
</evidence>
<dbReference type="Pfam" id="PF00196">
    <property type="entry name" value="GerE"/>
    <property type="match status" value="1"/>
</dbReference>
<dbReference type="PANTHER" id="PTHR44688:SF16">
    <property type="entry name" value="DNA-BINDING TRANSCRIPTIONAL ACTIVATOR DEVR_DOSR"/>
    <property type="match status" value="1"/>
</dbReference>
<proteinExistence type="predicted"/>
<evidence type="ECO:0000256" key="2">
    <source>
        <dbReference type="ARBA" id="ARBA00023125"/>
    </source>
</evidence>
<dbReference type="PROSITE" id="PS00622">
    <property type="entry name" value="HTH_LUXR_1"/>
    <property type="match status" value="1"/>
</dbReference>
<dbReference type="AlphaFoldDB" id="A0AAV4KQA3"/>
<reference evidence="6" key="3">
    <citation type="submission" date="2023-08" db="EMBL/GenBank/DDBJ databases">
        <authorList>
            <person name="Sun Q."/>
            <person name="Ohkuma M."/>
        </authorList>
    </citation>
    <scope>NUCLEOTIDE SEQUENCE</scope>
    <source>
        <strain evidence="6">JCM 4205</strain>
    </source>
</reference>
<organism evidence="6 9">
    <name type="scientific">Streptomyces cinereoruber</name>
    <dbReference type="NCBI Taxonomy" id="67260"/>
    <lineage>
        <taxon>Bacteria</taxon>
        <taxon>Bacillati</taxon>
        <taxon>Actinomycetota</taxon>
        <taxon>Actinomycetes</taxon>
        <taxon>Kitasatosporales</taxon>
        <taxon>Streptomycetaceae</taxon>
        <taxon>Streptomyces</taxon>
    </lineage>
</organism>
<accession>A0AAV4KQA3</accession>
<evidence type="ECO:0000256" key="4">
    <source>
        <dbReference type="SAM" id="MobiDB-lite"/>
    </source>
</evidence>
<feature type="region of interest" description="Disordered" evidence="4">
    <location>
        <begin position="27"/>
        <end position="78"/>
    </location>
</feature>
<reference evidence="6 9" key="1">
    <citation type="journal article" date="2014" name="Int. J. Syst. Evol. Microbiol.">
        <title>Complete genome sequence of Corynebacterium casei LMG S-19264T (=DSM 44701T), isolated from a smear-ripened cheese.</title>
        <authorList>
            <consortium name="US DOE Joint Genome Institute (JGI-PGF)"/>
            <person name="Walter F."/>
            <person name="Albersmeier A."/>
            <person name="Kalinowski J."/>
            <person name="Ruckert C."/>
        </authorList>
    </citation>
    <scope>NUCLEOTIDE SEQUENCE [LARGE SCALE GENOMIC DNA]</scope>
    <source>
        <strain evidence="6 9">JCM 4205</strain>
    </source>
</reference>
<name>A0AAV4KQA3_9ACTN</name>
<evidence type="ECO:0000313" key="6">
    <source>
        <dbReference type="EMBL" id="GGR43745.1"/>
    </source>
</evidence>
<protein>
    <submittedName>
        <fullName evidence="7">DNA-binding response regulator</fullName>
    </submittedName>
    <submittedName>
        <fullName evidence="6">Helix-turn-helix transcriptional regulator</fullName>
    </submittedName>
</protein>
<dbReference type="EMBL" id="BMSJ01000011">
    <property type="protein sequence ID" value="GGR43745.1"/>
    <property type="molecule type" value="Genomic_DNA"/>
</dbReference>
<keyword evidence="1" id="KW-0805">Transcription regulation</keyword>
<evidence type="ECO:0000313" key="9">
    <source>
        <dbReference type="Proteomes" id="UP000642014"/>
    </source>
</evidence>
<dbReference type="SMART" id="SM00421">
    <property type="entry name" value="HTH_LUXR"/>
    <property type="match status" value="1"/>
</dbReference>
<reference evidence="7 8" key="2">
    <citation type="submission" date="2017-09" db="EMBL/GenBank/DDBJ databases">
        <authorList>
            <person name="Lee N."/>
            <person name="Cho B.-K."/>
        </authorList>
    </citation>
    <scope>NUCLEOTIDE SEQUENCE [LARGE SCALE GENOMIC DNA]</scope>
    <source>
        <strain evidence="7 8">ATCC 19740</strain>
    </source>
</reference>
<dbReference type="CDD" id="cd06170">
    <property type="entry name" value="LuxR_C_like"/>
    <property type="match status" value="1"/>
</dbReference>
<dbReference type="PROSITE" id="PS50043">
    <property type="entry name" value="HTH_LUXR_2"/>
    <property type="match status" value="1"/>
</dbReference>
<dbReference type="InterPro" id="IPR000792">
    <property type="entry name" value="Tscrpt_reg_LuxR_C"/>
</dbReference>
<dbReference type="SUPFAM" id="SSF46894">
    <property type="entry name" value="C-terminal effector domain of the bipartite response regulators"/>
    <property type="match status" value="1"/>
</dbReference>
<feature type="domain" description="HTH luxR-type" evidence="5">
    <location>
        <begin position="184"/>
        <end position="249"/>
    </location>
</feature>